<keyword evidence="1" id="KW-1185">Reference proteome</keyword>
<dbReference type="AlphaFoldDB" id="A0A0K0D0V7"/>
<name>A0A0K0D0V7_ANGCA</name>
<accession>A0A0K0D0V7</accession>
<evidence type="ECO:0000313" key="2">
    <source>
        <dbReference type="WBParaSite" id="ACAC_0000370201-mRNA-1"/>
    </source>
</evidence>
<evidence type="ECO:0000313" key="1">
    <source>
        <dbReference type="Proteomes" id="UP000035642"/>
    </source>
</evidence>
<protein>
    <submittedName>
        <fullName evidence="2">SEC7 domain-containing protein</fullName>
    </submittedName>
</protein>
<proteinExistence type="predicted"/>
<reference evidence="2" key="2">
    <citation type="submission" date="2017-02" db="UniProtKB">
        <authorList>
            <consortium name="WormBaseParasite"/>
        </authorList>
    </citation>
    <scope>IDENTIFICATION</scope>
</reference>
<reference evidence="1" key="1">
    <citation type="submission" date="2012-09" db="EMBL/GenBank/DDBJ databases">
        <authorList>
            <person name="Martin A.A."/>
        </authorList>
    </citation>
    <scope>NUCLEOTIDE SEQUENCE</scope>
</reference>
<dbReference type="WBParaSite" id="ACAC_0000370201-mRNA-1">
    <property type="protein sequence ID" value="ACAC_0000370201-mRNA-1"/>
    <property type="gene ID" value="ACAC_0000370201"/>
</dbReference>
<organism evidence="1 2">
    <name type="scientific">Angiostrongylus cantonensis</name>
    <name type="common">Rat lungworm</name>
    <dbReference type="NCBI Taxonomy" id="6313"/>
    <lineage>
        <taxon>Eukaryota</taxon>
        <taxon>Metazoa</taxon>
        <taxon>Ecdysozoa</taxon>
        <taxon>Nematoda</taxon>
        <taxon>Chromadorea</taxon>
        <taxon>Rhabditida</taxon>
        <taxon>Rhabditina</taxon>
        <taxon>Rhabditomorpha</taxon>
        <taxon>Strongyloidea</taxon>
        <taxon>Metastrongylidae</taxon>
        <taxon>Angiostrongylus</taxon>
    </lineage>
</organism>
<dbReference type="STRING" id="6313.A0A0K0D0V7"/>
<dbReference type="Proteomes" id="UP000035642">
    <property type="component" value="Unassembled WGS sequence"/>
</dbReference>
<sequence>MQNGFSKYLRCHAESAFGFPEQDVIHFINNNGLSKEEARDFMLFLTFVNQTEDTDGDNMGVILNATVLAVLVTRLNKSATEDEDLPDTIRPKILYSSHSVDKPSISLSDTIPSLPHINSIGFRQTSAKHNDAKYYPNIICLICKEWVCSRSRVFVCFRGVDSSRLSMAVRLRVGGLRSCIKLNLLQWNTAPIK</sequence>